<dbReference type="Proteomes" id="UP000029444">
    <property type="component" value="Unassembled WGS sequence"/>
</dbReference>
<dbReference type="EMBL" id="ARXV01000008">
    <property type="protein sequence ID" value="KGD64468.1"/>
    <property type="molecule type" value="Genomic_DNA"/>
</dbReference>
<accession>A0A095TQ01</accession>
<evidence type="ECO:0000313" key="1">
    <source>
        <dbReference type="EMBL" id="KGD64468.1"/>
    </source>
</evidence>
<organism evidence="1 2">
    <name type="scientific">Alcanivorax nanhaiticus</name>
    <dbReference type="NCBI Taxonomy" id="1177154"/>
    <lineage>
        <taxon>Bacteria</taxon>
        <taxon>Pseudomonadati</taxon>
        <taxon>Pseudomonadota</taxon>
        <taxon>Gammaproteobacteria</taxon>
        <taxon>Oceanospirillales</taxon>
        <taxon>Alcanivoracaceae</taxon>
        <taxon>Alcanivorax</taxon>
    </lineage>
</organism>
<protein>
    <submittedName>
        <fullName evidence="1">Uncharacterized protein</fullName>
    </submittedName>
</protein>
<sequence>MQSPEYRLGQFTAASSFNVRKLDYDSSTATRVRGEDCHRVGHKPNDSRLQRAMDSAIKDGQDKGVDGDLLINVRIDQVQKNKPGSFFGLPEPYNCIEVEGDLVRLN</sequence>
<name>A0A095TQ01_9GAMM</name>
<proteinExistence type="predicted"/>
<keyword evidence="2" id="KW-1185">Reference proteome</keyword>
<evidence type="ECO:0000313" key="2">
    <source>
        <dbReference type="Proteomes" id="UP000029444"/>
    </source>
</evidence>
<dbReference type="AlphaFoldDB" id="A0A095TQ01"/>
<comment type="caution">
    <text evidence="1">The sequence shown here is derived from an EMBL/GenBank/DDBJ whole genome shotgun (WGS) entry which is preliminary data.</text>
</comment>
<gene>
    <name evidence="1" type="ORF">Y5S_02223</name>
</gene>
<dbReference type="STRING" id="1177154.Y5S_02223"/>
<reference evidence="1 2" key="1">
    <citation type="submission" date="2012-09" db="EMBL/GenBank/DDBJ databases">
        <title>Genome Sequence of alkane-degrading Bacterium Alcanivorax sp. 19-m-6.</title>
        <authorList>
            <person name="Lai Q."/>
            <person name="Shao Z."/>
        </authorList>
    </citation>
    <scope>NUCLEOTIDE SEQUENCE [LARGE SCALE GENOMIC DNA]</scope>
    <source>
        <strain evidence="1 2">19-m-6</strain>
    </source>
</reference>